<gene>
    <name evidence="1" type="ORF">B0I32_1627</name>
</gene>
<dbReference type="Proteomes" id="UP000238312">
    <property type="component" value="Unassembled WGS sequence"/>
</dbReference>
<name>A0A2T0LK37_9ACTN</name>
<dbReference type="EMBL" id="PVNG01000062">
    <property type="protein sequence ID" value="PRX43011.1"/>
    <property type="molecule type" value="Genomic_DNA"/>
</dbReference>
<dbReference type="AlphaFoldDB" id="A0A2T0LK37"/>
<proteinExistence type="predicted"/>
<comment type="caution">
    <text evidence="1">The sequence shown here is derived from an EMBL/GenBank/DDBJ whole genome shotgun (WGS) entry which is preliminary data.</text>
</comment>
<dbReference type="RefSeq" id="WP_106253553.1">
    <property type="nucleotide sequence ID" value="NZ_PVNG01000062.1"/>
</dbReference>
<reference evidence="1 2" key="1">
    <citation type="submission" date="2018-03" db="EMBL/GenBank/DDBJ databases">
        <title>Genomic Encyclopedia of Type Strains, Phase III (KMG-III): the genomes of soil and plant-associated and newly described type strains.</title>
        <authorList>
            <person name="Whitman W."/>
        </authorList>
    </citation>
    <scope>NUCLEOTIDE SEQUENCE [LARGE SCALE GENOMIC DNA]</scope>
    <source>
        <strain evidence="1 2">CGMCC 4.7104</strain>
    </source>
</reference>
<keyword evidence="2" id="KW-1185">Reference proteome</keyword>
<evidence type="ECO:0000313" key="2">
    <source>
        <dbReference type="Proteomes" id="UP000238312"/>
    </source>
</evidence>
<sequence length="74" mass="7849">MKAFSADDPIRLLAHNLDFWVPTIIAAILDRLRDLPEVDKAESPSLVTLEDGSVLSGAVAGNPRMGGTRVGHPG</sequence>
<organism evidence="1 2">
    <name type="scientific">Nonomuraea fuscirosea</name>
    <dbReference type="NCBI Taxonomy" id="1291556"/>
    <lineage>
        <taxon>Bacteria</taxon>
        <taxon>Bacillati</taxon>
        <taxon>Actinomycetota</taxon>
        <taxon>Actinomycetes</taxon>
        <taxon>Streptosporangiales</taxon>
        <taxon>Streptosporangiaceae</taxon>
        <taxon>Nonomuraea</taxon>
    </lineage>
</organism>
<evidence type="ECO:0000313" key="1">
    <source>
        <dbReference type="EMBL" id="PRX43011.1"/>
    </source>
</evidence>
<protein>
    <submittedName>
        <fullName evidence="1">Uncharacterized protein</fullName>
    </submittedName>
</protein>
<accession>A0A2T0LK37</accession>